<dbReference type="OrthoDB" id="9766459at2"/>
<dbReference type="InterPro" id="IPR035965">
    <property type="entry name" value="PAS-like_dom_sf"/>
</dbReference>
<protein>
    <recommendedName>
        <fullName evidence="1">PAS domain-containing protein</fullName>
    </recommendedName>
</protein>
<dbReference type="Proteomes" id="UP000309186">
    <property type="component" value="Unassembled WGS sequence"/>
</dbReference>
<dbReference type="PROSITE" id="PS50112">
    <property type="entry name" value="PAS"/>
    <property type="match status" value="1"/>
</dbReference>
<evidence type="ECO:0000313" key="2">
    <source>
        <dbReference type="EMBL" id="TLX48042.1"/>
    </source>
</evidence>
<name>A0A5R9Q5X8_9GAMM</name>
<dbReference type="RefSeq" id="WP_138479089.1">
    <property type="nucleotide sequence ID" value="NZ_PPSW01000007.1"/>
</dbReference>
<feature type="domain" description="PAS" evidence="1">
    <location>
        <begin position="85"/>
        <end position="156"/>
    </location>
</feature>
<comment type="caution">
    <text evidence="2">The sequence shown here is derived from an EMBL/GenBank/DDBJ whole genome shotgun (WGS) entry which is preliminary data.</text>
</comment>
<dbReference type="AlphaFoldDB" id="A0A5R9Q5X8"/>
<dbReference type="CDD" id="cd00130">
    <property type="entry name" value="PAS"/>
    <property type="match status" value="1"/>
</dbReference>
<dbReference type="EMBL" id="PPSW01000007">
    <property type="protein sequence ID" value="TLX48042.1"/>
    <property type="molecule type" value="Genomic_DNA"/>
</dbReference>
<evidence type="ECO:0000313" key="3">
    <source>
        <dbReference type="Proteomes" id="UP000309186"/>
    </source>
</evidence>
<organism evidence="2 3">
    <name type="scientific">Pseudoalteromonas phenolica</name>
    <dbReference type="NCBI Taxonomy" id="161398"/>
    <lineage>
        <taxon>Bacteria</taxon>
        <taxon>Pseudomonadati</taxon>
        <taxon>Pseudomonadota</taxon>
        <taxon>Gammaproteobacteria</taxon>
        <taxon>Alteromonadales</taxon>
        <taxon>Pseudoalteromonadaceae</taxon>
        <taxon>Pseudoalteromonas</taxon>
    </lineage>
</organism>
<dbReference type="InterPro" id="IPR000014">
    <property type="entry name" value="PAS"/>
</dbReference>
<dbReference type="Gene3D" id="3.30.450.20">
    <property type="entry name" value="PAS domain"/>
    <property type="match status" value="1"/>
</dbReference>
<evidence type="ECO:0000259" key="1">
    <source>
        <dbReference type="PROSITE" id="PS50112"/>
    </source>
</evidence>
<dbReference type="SUPFAM" id="SSF55785">
    <property type="entry name" value="PYP-like sensor domain (PAS domain)"/>
    <property type="match status" value="1"/>
</dbReference>
<proteinExistence type="predicted"/>
<gene>
    <name evidence="2" type="ORF">C1E24_04355</name>
</gene>
<accession>A0A5R9Q5X8</accession>
<sequence>MEEAIPYITTNHSLTITSINRAAERYLEKSLLLNQSIDYVFNANFDVSNLVKTVYQGKALSFSKYKIDNGFCFVFNVSDDEVGEQLDFLNSAIENSCIGVWGFNIETKKVYLSDIARSFLGLTQSQNISWRKLLSFVHKEDRPQFPILFENHINLGAPLQFDFKLSRNNDEKWFALKGSLCNCIKDKWING</sequence>
<reference evidence="2 3" key="1">
    <citation type="submission" date="2018-01" db="EMBL/GenBank/DDBJ databases">
        <title>Co-occurrence of chitin degradation, pigmentation and bioactivity in marine Pseudoalteromonas.</title>
        <authorList>
            <person name="Paulsen S."/>
            <person name="Gram L."/>
            <person name="Machado H."/>
        </authorList>
    </citation>
    <scope>NUCLEOTIDE SEQUENCE [LARGE SCALE GENOMIC DNA]</scope>
    <source>
        <strain evidence="2 3">S3663</strain>
    </source>
</reference>